<dbReference type="PANTHER" id="PTHR10434:SF66">
    <property type="entry name" value="PHOSPHOLIPID_GLYCEROL ACYLTRANSFERASE DOMAIN-CONTAINING PROTEIN"/>
    <property type="match status" value="1"/>
</dbReference>
<sequence>MKRILLMVLRNLWFVPYGWFKLCYTAVHVEKYTEEERYQVLKMIDRRANIGGRITIDAYGVENIPKQDGFMFFPNHQGLYDVLAIIEVCPRPFSVVMKKEVANVPFLKQVFACMKAISLDRNDLRQGLQVIKQVAEEVKKGRNYLIFAEGTRSRKGNQLLDFKGGSFKSAVKAQCPIVPVALIDSYKSFDTNSIKKLTVQVHFLEPIPYEEYQGMKTTEIAAMVKGRIEDTIRQYEGNTAEA</sequence>
<keyword evidence="3 4" id="KW-0012">Acyltransferase</keyword>
<accession>A0A4Q1RE12</accession>
<keyword evidence="4" id="KW-1208">Phospholipid metabolism</keyword>
<comment type="domain">
    <text evidence="4">The HXXXXD motif is essential for acyltransferase activity and may constitute the binding site for the phosphate moiety of the glycerol-3-phosphate.</text>
</comment>
<comment type="similarity">
    <text evidence="1 4">Belongs to the 1-acyl-sn-glycerol-3-phosphate acyltransferase family.</text>
</comment>
<dbReference type="PANTHER" id="PTHR10434">
    <property type="entry name" value="1-ACYL-SN-GLYCEROL-3-PHOSPHATE ACYLTRANSFERASE"/>
    <property type="match status" value="1"/>
</dbReference>
<dbReference type="SMART" id="SM00563">
    <property type="entry name" value="PlsC"/>
    <property type="match status" value="1"/>
</dbReference>
<dbReference type="AlphaFoldDB" id="A0A4Q1RE12"/>
<keyword evidence="4" id="KW-0594">Phospholipid biosynthesis</keyword>
<dbReference type="SUPFAM" id="SSF69593">
    <property type="entry name" value="Glycerol-3-phosphate (1)-acyltransferase"/>
    <property type="match status" value="1"/>
</dbReference>
<comment type="catalytic activity">
    <reaction evidence="4">
        <text>a 1-acyl-sn-glycero-3-phosphate + an acyl-CoA = a 1,2-diacyl-sn-glycero-3-phosphate + CoA</text>
        <dbReference type="Rhea" id="RHEA:19709"/>
        <dbReference type="ChEBI" id="CHEBI:57287"/>
        <dbReference type="ChEBI" id="CHEBI:57970"/>
        <dbReference type="ChEBI" id="CHEBI:58342"/>
        <dbReference type="ChEBI" id="CHEBI:58608"/>
        <dbReference type="EC" id="2.3.1.51"/>
    </reaction>
</comment>
<keyword evidence="4" id="KW-0443">Lipid metabolism</keyword>
<comment type="caution">
    <text evidence="6">The sequence shown here is derived from an EMBL/GenBank/DDBJ whole genome shotgun (WGS) entry which is preliminary data.</text>
</comment>
<proteinExistence type="inferred from homology"/>
<dbReference type="OrthoDB" id="9803035at2"/>
<organism evidence="6 7">
    <name type="scientific">Blautia faecicola</name>
    <dbReference type="NCBI Taxonomy" id="2509240"/>
    <lineage>
        <taxon>Bacteria</taxon>
        <taxon>Bacillati</taxon>
        <taxon>Bacillota</taxon>
        <taxon>Clostridia</taxon>
        <taxon>Lachnospirales</taxon>
        <taxon>Lachnospiraceae</taxon>
        <taxon>Blautia</taxon>
    </lineage>
</organism>
<evidence type="ECO:0000256" key="2">
    <source>
        <dbReference type="ARBA" id="ARBA00022679"/>
    </source>
</evidence>
<gene>
    <name evidence="6" type="ORF">ETP43_00035</name>
</gene>
<evidence type="ECO:0000313" key="6">
    <source>
        <dbReference type="EMBL" id="RXS73806.1"/>
    </source>
</evidence>
<dbReference type="RefSeq" id="WP_129256688.1">
    <property type="nucleotide sequence ID" value="NZ_DAWBJR010000019.1"/>
</dbReference>
<dbReference type="CDD" id="cd07989">
    <property type="entry name" value="LPLAT_AGPAT-like"/>
    <property type="match status" value="1"/>
</dbReference>
<keyword evidence="7" id="KW-1185">Reference proteome</keyword>
<dbReference type="EMBL" id="SDKC01000001">
    <property type="protein sequence ID" value="RXS73806.1"/>
    <property type="molecule type" value="Genomic_DNA"/>
</dbReference>
<dbReference type="GO" id="GO:0006654">
    <property type="term" value="P:phosphatidic acid biosynthetic process"/>
    <property type="evidence" value="ECO:0007669"/>
    <property type="project" value="TreeGrafter"/>
</dbReference>
<keyword evidence="2 4" id="KW-0808">Transferase</keyword>
<dbReference type="InterPro" id="IPR004552">
    <property type="entry name" value="AGP_acyltrans"/>
</dbReference>
<feature type="domain" description="Phospholipid/glycerol acyltransferase" evidence="5">
    <location>
        <begin position="70"/>
        <end position="185"/>
    </location>
</feature>
<name>A0A4Q1RE12_9FIRM</name>
<dbReference type="GO" id="GO:0016020">
    <property type="term" value="C:membrane"/>
    <property type="evidence" value="ECO:0007669"/>
    <property type="project" value="InterPro"/>
</dbReference>
<dbReference type="GO" id="GO:0003841">
    <property type="term" value="F:1-acylglycerol-3-phosphate O-acyltransferase activity"/>
    <property type="evidence" value="ECO:0007669"/>
    <property type="project" value="UniProtKB-UniRule"/>
</dbReference>
<dbReference type="InterPro" id="IPR002123">
    <property type="entry name" value="Plipid/glycerol_acylTrfase"/>
</dbReference>
<keyword evidence="4" id="KW-0444">Lipid biosynthesis</keyword>
<dbReference type="Proteomes" id="UP000290106">
    <property type="component" value="Unassembled WGS sequence"/>
</dbReference>
<evidence type="ECO:0000256" key="3">
    <source>
        <dbReference type="ARBA" id="ARBA00023315"/>
    </source>
</evidence>
<evidence type="ECO:0000313" key="7">
    <source>
        <dbReference type="Proteomes" id="UP000290106"/>
    </source>
</evidence>
<dbReference type="EC" id="2.3.1.51" evidence="4"/>
<reference evidence="6 7" key="1">
    <citation type="submission" date="2019-01" db="EMBL/GenBank/DDBJ databases">
        <title>Blautia sp. nov. KGMB01111 isolated human feces.</title>
        <authorList>
            <person name="Park J.-E."/>
            <person name="Kim J.-S."/>
            <person name="Park S.-H."/>
        </authorList>
    </citation>
    <scope>NUCLEOTIDE SEQUENCE [LARGE SCALE GENOMIC DNA]</scope>
    <source>
        <strain evidence="6 7">KGMB01111</strain>
    </source>
</reference>
<evidence type="ECO:0000256" key="4">
    <source>
        <dbReference type="RuleBase" id="RU361267"/>
    </source>
</evidence>
<dbReference type="Pfam" id="PF01553">
    <property type="entry name" value="Acyltransferase"/>
    <property type="match status" value="1"/>
</dbReference>
<dbReference type="NCBIfam" id="TIGR00530">
    <property type="entry name" value="AGP_acyltrn"/>
    <property type="match status" value="1"/>
</dbReference>
<protein>
    <recommendedName>
        <fullName evidence="4">1-acyl-sn-glycerol-3-phosphate acyltransferase</fullName>
        <ecNumber evidence="4">2.3.1.51</ecNumber>
    </recommendedName>
</protein>
<evidence type="ECO:0000256" key="1">
    <source>
        <dbReference type="ARBA" id="ARBA00008655"/>
    </source>
</evidence>
<evidence type="ECO:0000259" key="5">
    <source>
        <dbReference type="SMART" id="SM00563"/>
    </source>
</evidence>